<accession>A0A5C8K8Z7</accession>
<dbReference type="CDD" id="cd06130">
    <property type="entry name" value="DNA_pol_III_epsilon_like"/>
    <property type="match status" value="1"/>
</dbReference>
<keyword evidence="2" id="KW-0269">Exonuclease</keyword>
<dbReference type="SUPFAM" id="SSF53098">
    <property type="entry name" value="Ribonuclease H-like"/>
    <property type="match status" value="1"/>
</dbReference>
<keyword evidence="3" id="KW-1185">Reference proteome</keyword>
<dbReference type="InterPro" id="IPR036397">
    <property type="entry name" value="RNaseH_sf"/>
</dbReference>
<keyword evidence="2" id="KW-0378">Hydrolase</keyword>
<dbReference type="GO" id="GO:0008408">
    <property type="term" value="F:3'-5' exonuclease activity"/>
    <property type="evidence" value="ECO:0007669"/>
    <property type="project" value="TreeGrafter"/>
</dbReference>
<dbReference type="Proteomes" id="UP000321926">
    <property type="component" value="Unassembled WGS sequence"/>
</dbReference>
<dbReference type="SMART" id="SM00479">
    <property type="entry name" value="EXOIII"/>
    <property type="match status" value="1"/>
</dbReference>
<dbReference type="Gene3D" id="3.30.420.10">
    <property type="entry name" value="Ribonuclease H-like superfamily/Ribonuclease H"/>
    <property type="match status" value="1"/>
</dbReference>
<evidence type="ECO:0000259" key="1">
    <source>
        <dbReference type="SMART" id="SM00479"/>
    </source>
</evidence>
<evidence type="ECO:0000313" key="3">
    <source>
        <dbReference type="Proteomes" id="UP000321926"/>
    </source>
</evidence>
<feature type="domain" description="Exonuclease" evidence="1">
    <location>
        <begin position="4"/>
        <end position="158"/>
    </location>
</feature>
<protein>
    <submittedName>
        <fullName evidence="2">3'-5' exonuclease</fullName>
    </submittedName>
</protein>
<dbReference type="GO" id="GO:0005829">
    <property type="term" value="C:cytosol"/>
    <property type="evidence" value="ECO:0007669"/>
    <property type="project" value="TreeGrafter"/>
</dbReference>
<name>A0A5C8K8Z7_9BACT</name>
<keyword evidence="2" id="KW-0540">Nuclease</keyword>
<proteinExistence type="predicted"/>
<dbReference type="InterPro" id="IPR012337">
    <property type="entry name" value="RNaseH-like_sf"/>
</dbReference>
<dbReference type="GO" id="GO:0006259">
    <property type="term" value="P:DNA metabolic process"/>
    <property type="evidence" value="ECO:0007669"/>
    <property type="project" value="UniProtKB-ARBA"/>
</dbReference>
<dbReference type="AlphaFoldDB" id="A0A5C8K8Z7"/>
<dbReference type="InterPro" id="IPR013520">
    <property type="entry name" value="Ribonucl_H"/>
</dbReference>
<dbReference type="GO" id="GO:0003676">
    <property type="term" value="F:nucleic acid binding"/>
    <property type="evidence" value="ECO:0007669"/>
    <property type="project" value="InterPro"/>
</dbReference>
<dbReference type="OrthoDB" id="9803913at2"/>
<sequence>MSHTFTAIDFETAQGKRYSICQVGLVRVENGKVTAQVNQLVCPPNNFYFYRNTEIHGISASHTCHSPTFASVWQQMKPYIQNQTVVAHNGAFDFSCLRHTLDYYKVEQPEYEPQCTYKLYKKSLADLCRQHNIQLNHHDALSDAMACARLYMMHLRSKG</sequence>
<dbReference type="PANTHER" id="PTHR30231">
    <property type="entry name" value="DNA POLYMERASE III SUBUNIT EPSILON"/>
    <property type="match status" value="1"/>
</dbReference>
<reference evidence="2 3" key="1">
    <citation type="submission" date="2019-08" db="EMBL/GenBank/DDBJ databases">
        <authorList>
            <person name="Shi S."/>
        </authorList>
    </citation>
    <scope>NUCLEOTIDE SEQUENCE [LARGE SCALE GENOMIC DNA]</scope>
    <source>
        <strain evidence="2 3">GY10130</strain>
    </source>
</reference>
<dbReference type="EMBL" id="VRTY01000022">
    <property type="protein sequence ID" value="TXK48707.1"/>
    <property type="molecule type" value="Genomic_DNA"/>
</dbReference>
<evidence type="ECO:0000313" key="2">
    <source>
        <dbReference type="EMBL" id="TXK48707.1"/>
    </source>
</evidence>
<gene>
    <name evidence="2" type="ORF">FVR03_07540</name>
</gene>
<dbReference type="Pfam" id="PF00929">
    <property type="entry name" value="RNase_T"/>
    <property type="match status" value="1"/>
</dbReference>
<dbReference type="PANTHER" id="PTHR30231:SF42">
    <property type="entry name" value="EXONUCLEASE"/>
    <property type="match status" value="1"/>
</dbReference>
<comment type="caution">
    <text evidence="2">The sequence shown here is derived from an EMBL/GenBank/DDBJ whole genome shotgun (WGS) entry which is preliminary data.</text>
</comment>
<organism evidence="2 3">
    <name type="scientific">Pontibacter qinzhouensis</name>
    <dbReference type="NCBI Taxonomy" id="2603253"/>
    <lineage>
        <taxon>Bacteria</taxon>
        <taxon>Pseudomonadati</taxon>
        <taxon>Bacteroidota</taxon>
        <taxon>Cytophagia</taxon>
        <taxon>Cytophagales</taxon>
        <taxon>Hymenobacteraceae</taxon>
        <taxon>Pontibacter</taxon>
    </lineage>
</organism>
<dbReference type="RefSeq" id="WP_147921133.1">
    <property type="nucleotide sequence ID" value="NZ_VRTY01000022.1"/>
</dbReference>